<name>A0A8H3R5E2_9GLOM</name>
<accession>A0A8H3R5E2</accession>
<dbReference type="Proteomes" id="UP000615446">
    <property type="component" value="Unassembled WGS sequence"/>
</dbReference>
<comment type="caution">
    <text evidence="1">The sequence shown here is derived from an EMBL/GenBank/DDBJ whole genome shotgun (WGS) entry which is preliminary data.</text>
</comment>
<dbReference type="EMBL" id="BLAL01000286">
    <property type="protein sequence ID" value="GET00640.1"/>
    <property type="molecule type" value="Genomic_DNA"/>
</dbReference>
<dbReference type="AlphaFoldDB" id="A0A8H3R5E2"/>
<gene>
    <name evidence="1" type="ORF">RCL2_002708900</name>
</gene>
<evidence type="ECO:0000313" key="1">
    <source>
        <dbReference type="EMBL" id="GET00640.1"/>
    </source>
</evidence>
<sequence>MDMIKIIIQLSPFAAYLSIRHLQMLTKNMFVDNEGWNCIIVDLDSVQAKGFGEALHTLDNSKSWNIKSSGFSETTKSANEIYSTSKF</sequence>
<evidence type="ECO:0000313" key="2">
    <source>
        <dbReference type="Proteomes" id="UP000615446"/>
    </source>
</evidence>
<reference evidence="1" key="1">
    <citation type="submission" date="2019-10" db="EMBL/GenBank/DDBJ databases">
        <title>Conservation and host-specific expression of non-tandemly repeated heterogenous ribosome RNA gene in arbuscular mycorrhizal fungi.</title>
        <authorList>
            <person name="Maeda T."/>
            <person name="Kobayashi Y."/>
            <person name="Nakagawa T."/>
            <person name="Ezawa T."/>
            <person name="Yamaguchi K."/>
            <person name="Bino T."/>
            <person name="Nishimoto Y."/>
            <person name="Shigenobu S."/>
            <person name="Kawaguchi M."/>
        </authorList>
    </citation>
    <scope>NUCLEOTIDE SEQUENCE</scope>
    <source>
        <strain evidence="1">HR1</strain>
    </source>
</reference>
<proteinExistence type="predicted"/>
<organism evidence="1 2">
    <name type="scientific">Rhizophagus clarus</name>
    <dbReference type="NCBI Taxonomy" id="94130"/>
    <lineage>
        <taxon>Eukaryota</taxon>
        <taxon>Fungi</taxon>
        <taxon>Fungi incertae sedis</taxon>
        <taxon>Mucoromycota</taxon>
        <taxon>Glomeromycotina</taxon>
        <taxon>Glomeromycetes</taxon>
        <taxon>Glomerales</taxon>
        <taxon>Glomeraceae</taxon>
        <taxon>Rhizophagus</taxon>
    </lineage>
</organism>
<protein>
    <submittedName>
        <fullName evidence="1">Uncharacterized protein</fullName>
    </submittedName>
</protein>